<dbReference type="Proteomes" id="UP001596500">
    <property type="component" value="Unassembled WGS sequence"/>
</dbReference>
<feature type="transmembrane region" description="Helical" evidence="1">
    <location>
        <begin position="21"/>
        <end position="40"/>
    </location>
</feature>
<reference evidence="3" key="1">
    <citation type="journal article" date="2019" name="Int. J. Syst. Evol. Microbiol.">
        <title>The Global Catalogue of Microorganisms (GCM) 10K type strain sequencing project: providing services to taxonomists for standard genome sequencing and annotation.</title>
        <authorList>
            <consortium name="The Broad Institute Genomics Platform"/>
            <consortium name="The Broad Institute Genome Sequencing Center for Infectious Disease"/>
            <person name="Wu L."/>
            <person name="Ma J."/>
        </authorList>
    </citation>
    <scope>NUCLEOTIDE SEQUENCE [LARGE SCALE GENOMIC DNA]</scope>
    <source>
        <strain evidence="3">CGMCC 1.12942</strain>
    </source>
</reference>
<dbReference type="RefSeq" id="WP_379864419.1">
    <property type="nucleotide sequence ID" value="NZ_JBHTBW010000020.1"/>
</dbReference>
<keyword evidence="1" id="KW-1133">Transmembrane helix</keyword>
<organism evidence="2 3">
    <name type="scientific">Laceyella putida</name>
    <dbReference type="NCBI Taxonomy" id="110101"/>
    <lineage>
        <taxon>Bacteria</taxon>
        <taxon>Bacillati</taxon>
        <taxon>Bacillota</taxon>
        <taxon>Bacilli</taxon>
        <taxon>Bacillales</taxon>
        <taxon>Thermoactinomycetaceae</taxon>
        <taxon>Laceyella</taxon>
    </lineage>
</organism>
<keyword evidence="1" id="KW-0472">Membrane</keyword>
<accession>A0ABW2RJC5</accession>
<name>A0ABW2RJC5_9BACL</name>
<evidence type="ECO:0000313" key="3">
    <source>
        <dbReference type="Proteomes" id="UP001596500"/>
    </source>
</evidence>
<evidence type="ECO:0000256" key="1">
    <source>
        <dbReference type="SAM" id="Phobius"/>
    </source>
</evidence>
<protein>
    <submittedName>
        <fullName evidence="2">Uncharacterized protein</fullName>
    </submittedName>
</protein>
<proteinExistence type="predicted"/>
<keyword evidence="1" id="KW-0812">Transmembrane</keyword>
<keyword evidence="3" id="KW-1185">Reference proteome</keyword>
<comment type="caution">
    <text evidence="2">The sequence shown here is derived from an EMBL/GenBank/DDBJ whole genome shotgun (WGS) entry which is preliminary data.</text>
</comment>
<dbReference type="EMBL" id="JBHTBW010000020">
    <property type="protein sequence ID" value="MFC7441127.1"/>
    <property type="molecule type" value="Genomic_DNA"/>
</dbReference>
<gene>
    <name evidence="2" type="ORF">ACFQNG_08160</name>
</gene>
<evidence type="ECO:0000313" key="2">
    <source>
        <dbReference type="EMBL" id="MFC7441127.1"/>
    </source>
</evidence>
<sequence length="42" mass="4825">MERVVSLLFNRIGLKKTGLRGLFSFFSMFAPSLLQAPTYMKK</sequence>